<accession>A0ABW8XR16</accession>
<reference evidence="3 4" key="1">
    <citation type="submission" date="2024-06" db="EMBL/GenBank/DDBJ databases">
        <authorList>
            <person name="Kaempfer P."/>
            <person name="Viver T."/>
        </authorList>
    </citation>
    <scope>NUCLEOTIDE SEQUENCE [LARGE SCALE GENOMIC DNA]</scope>
    <source>
        <strain evidence="3 4">ST-87</strain>
    </source>
</reference>
<comment type="caution">
    <text evidence="3">The sequence shown here is derived from an EMBL/GenBank/DDBJ whole genome shotgun (WGS) entry which is preliminary data.</text>
</comment>
<protein>
    <submittedName>
        <fullName evidence="3">ATP-binding protein</fullName>
    </submittedName>
</protein>
<dbReference type="PANTHER" id="PTHR43566">
    <property type="entry name" value="CONSERVED PROTEIN"/>
    <property type="match status" value="1"/>
</dbReference>
<dbReference type="Gene3D" id="3.40.50.300">
    <property type="entry name" value="P-loop containing nucleotide triphosphate hydrolases"/>
    <property type="match status" value="1"/>
</dbReference>
<keyword evidence="3" id="KW-0067">ATP-binding</keyword>
<organism evidence="3 4">
    <name type="scientific">Flavobacterium plantiphilum</name>
    <dbReference type="NCBI Taxonomy" id="3163297"/>
    <lineage>
        <taxon>Bacteria</taxon>
        <taxon>Pseudomonadati</taxon>
        <taxon>Bacteroidota</taxon>
        <taxon>Flavobacteriia</taxon>
        <taxon>Flavobacteriales</taxon>
        <taxon>Flavobacteriaceae</taxon>
        <taxon>Flavobacterium</taxon>
    </lineage>
</organism>
<dbReference type="InterPro" id="IPR041682">
    <property type="entry name" value="AAA_14"/>
</dbReference>
<proteinExistence type="predicted"/>
<evidence type="ECO:0000313" key="4">
    <source>
        <dbReference type="Proteomes" id="UP001629260"/>
    </source>
</evidence>
<dbReference type="EMBL" id="JBELQA010000002">
    <property type="protein sequence ID" value="MFL9830119.1"/>
    <property type="molecule type" value="Genomic_DNA"/>
</dbReference>
<keyword evidence="3" id="KW-0547">Nucleotide-binding</keyword>
<dbReference type="Pfam" id="PF13635">
    <property type="entry name" value="DUF4143"/>
    <property type="match status" value="1"/>
</dbReference>
<evidence type="ECO:0000259" key="1">
    <source>
        <dbReference type="Pfam" id="PF13173"/>
    </source>
</evidence>
<keyword evidence="4" id="KW-1185">Reference proteome</keyword>
<evidence type="ECO:0000259" key="2">
    <source>
        <dbReference type="Pfam" id="PF13635"/>
    </source>
</evidence>
<dbReference type="InterPro" id="IPR025420">
    <property type="entry name" value="DUF4143"/>
</dbReference>
<feature type="domain" description="DUF4143" evidence="2">
    <location>
        <begin position="186"/>
        <end position="342"/>
    </location>
</feature>
<dbReference type="RefSeq" id="WP_408080425.1">
    <property type="nucleotide sequence ID" value="NZ_JBELQA010000002.1"/>
</dbReference>
<name>A0ABW8XR16_9FLAO</name>
<dbReference type="SUPFAM" id="SSF52540">
    <property type="entry name" value="P-loop containing nucleoside triphosphate hydrolases"/>
    <property type="match status" value="1"/>
</dbReference>
<evidence type="ECO:0000313" key="3">
    <source>
        <dbReference type="EMBL" id="MFL9830119.1"/>
    </source>
</evidence>
<feature type="domain" description="AAA" evidence="1">
    <location>
        <begin position="21"/>
        <end position="140"/>
    </location>
</feature>
<gene>
    <name evidence="3" type="ORF">ABS764_04570</name>
</gene>
<sequence>MRKMIIRSPQTEIDSYLFKGKAILVFGARQVGKTSLIKKTIKGQSFLWFNGDEPDVQILLENITTDRLKALIGEKKIIVIDEAQMIHNIGLLIKRMVDNYPEIQVIASGSSAFELADRTKESMVGRKEELQLFPLSYGEMVKHSNFVEETRLVPHRLVFGYYPEVVTSVGKEEKILNDLVEGFLYKDILNLEGIKKSATLQRLVQMLAYRIGSEVNSNALSNDLGVNRLTVEKYIDILEKNFIVFSLTAFSRNQDNELKKGRKVYFWDNGLRNRIIKNFNPIELRDDVGALWENFVISERKKKLAYENQFKDTYFWRNTQQAEIDYLEVKNTEIEAFEIKYNPNQKVRFTKSFTEKYHPKTTQVIHKENFWDYLL</sequence>
<dbReference type="Proteomes" id="UP001629260">
    <property type="component" value="Unassembled WGS sequence"/>
</dbReference>
<dbReference type="InterPro" id="IPR027417">
    <property type="entry name" value="P-loop_NTPase"/>
</dbReference>
<dbReference type="GO" id="GO:0005524">
    <property type="term" value="F:ATP binding"/>
    <property type="evidence" value="ECO:0007669"/>
    <property type="project" value="UniProtKB-KW"/>
</dbReference>
<dbReference type="PANTHER" id="PTHR43566:SF1">
    <property type="entry name" value="AAA+ ATPASE DOMAIN-CONTAINING PROTEIN"/>
    <property type="match status" value="1"/>
</dbReference>
<dbReference type="Pfam" id="PF13173">
    <property type="entry name" value="AAA_14"/>
    <property type="match status" value="1"/>
</dbReference>